<protein>
    <submittedName>
        <fullName evidence="3">DUF4974 domain-containing protein</fullName>
    </submittedName>
</protein>
<dbReference type="AlphaFoldDB" id="A0A504JE85"/>
<sequence>MSDFKHKNNFLARWLEGEVSEEERKRFEASKDYLAFKDILNATERFERPVFDVESNLTAQKEFNKTYNAKKPKVVQLKLFLSAAAAVVLILIGLRIFIPQSTTIRTEVSQIKTLTLPDNSQVTLNAGSSIEYVPKDFLTKRKLTLKGQAFFKVAKGSTFIVKTKNGDISVLGTQFDVNAREYRLEVHCFEGRVQVDNDKESVIIEGGKAVRSGRSKKMLQFEIQDQEPTWLNGISTFKEVPLKQVINELERQFGITIQSGDIDTERMFTGFFENKDLNSAIKTCFEPMNINCIFINSKKIKLVNK</sequence>
<keyword evidence="1" id="KW-1133">Transmembrane helix</keyword>
<feature type="domain" description="FecR protein" evidence="2">
    <location>
        <begin position="103"/>
        <end position="194"/>
    </location>
</feature>
<dbReference type="GO" id="GO:0016989">
    <property type="term" value="F:sigma factor antagonist activity"/>
    <property type="evidence" value="ECO:0007669"/>
    <property type="project" value="TreeGrafter"/>
</dbReference>
<dbReference type="PIRSF" id="PIRSF018266">
    <property type="entry name" value="FecR"/>
    <property type="match status" value="1"/>
</dbReference>
<proteinExistence type="predicted"/>
<evidence type="ECO:0000313" key="3">
    <source>
        <dbReference type="EMBL" id="TPN86962.1"/>
    </source>
</evidence>
<dbReference type="EMBL" id="VFWZ01000002">
    <property type="protein sequence ID" value="TPN86962.1"/>
    <property type="molecule type" value="Genomic_DNA"/>
</dbReference>
<keyword evidence="4" id="KW-1185">Reference proteome</keyword>
<reference evidence="3 4" key="1">
    <citation type="submission" date="2019-06" db="EMBL/GenBank/DDBJ databases">
        <authorList>
            <person name="Meng X."/>
        </authorList>
    </citation>
    <scope>NUCLEOTIDE SEQUENCE [LARGE SCALE GENOMIC DNA]</scope>
    <source>
        <strain evidence="3 4">M625</strain>
    </source>
</reference>
<dbReference type="PANTHER" id="PTHR30273:SF2">
    <property type="entry name" value="PROTEIN FECR"/>
    <property type="match status" value="1"/>
</dbReference>
<dbReference type="Gene3D" id="3.55.50.30">
    <property type="match status" value="1"/>
</dbReference>
<dbReference type="RefSeq" id="WP_140590799.1">
    <property type="nucleotide sequence ID" value="NZ_VFWZ01000002.1"/>
</dbReference>
<dbReference type="OrthoDB" id="1097347at2"/>
<feature type="transmembrane region" description="Helical" evidence="1">
    <location>
        <begin position="79"/>
        <end position="98"/>
    </location>
</feature>
<organism evidence="3 4">
    <name type="scientific">Aquimarina algicola</name>
    <dbReference type="NCBI Taxonomy" id="2589995"/>
    <lineage>
        <taxon>Bacteria</taxon>
        <taxon>Pseudomonadati</taxon>
        <taxon>Bacteroidota</taxon>
        <taxon>Flavobacteriia</taxon>
        <taxon>Flavobacteriales</taxon>
        <taxon>Flavobacteriaceae</taxon>
        <taxon>Aquimarina</taxon>
    </lineage>
</organism>
<keyword evidence="1" id="KW-0472">Membrane</keyword>
<accession>A0A504JE85</accession>
<dbReference type="Gene3D" id="2.60.120.1440">
    <property type="match status" value="1"/>
</dbReference>
<gene>
    <name evidence="3" type="ORF">FHK87_05050</name>
</gene>
<evidence type="ECO:0000256" key="1">
    <source>
        <dbReference type="SAM" id="Phobius"/>
    </source>
</evidence>
<dbReference type="Proteomes" id="UP000315540">
    <property type="component" value="Unassembled WGS sequence"/>
</dbReference>
<comment type="caution">
    <text evidence="3">The sequence shown here is derived from an EMBL/GenBank/DDBJ whole genome shotgun (WGS) entry which is preliminary data.</text>
</comment>
<evidence type="ECO:0000259" key="2">
    <source>
        <dbReference type="Pfam" id="PF04773"/>
    </source>
</evidence>
<evidence type="ECO:0000313" key="4">
    <source>
        <dbReference type="Proteomes" id="UP000315540"/>
    </source>
</evidence>
<dbReference type="InterPro" id="IPR006860">
    <property type="entry name" value="FecR"/>
</dbReference>
<name>A0A504JE85_9FLAO</name>
<dbReference type="Pfam" id="PF04773">
    <property type="entry name" value="FecR"/>
    <property type="match status" value="1"/>
</dbReference>
<dbReference type="InterPro" id="IPR012373">
    <property type="entry name" value="Ferrdict_sens_TM"/>
</dbReference>
<dbReference type="PANTHER" id="PTHR30273">
    <property type="entry name" value="PERIPLASMIC SIGNAL SENSOR AND SIGMA FACTOR ACTIVATOR FECR-RELATED"/>
    <property type="match status" value="1"/>
</dbReference>
<keyword evidence="1" id="KW-0812">Transmembrane</keyword>